<gene>
    <name evidence="1" type="ORF">GO495_09080</name>
</gene>
<proteinExistence type="predicted"/>
<organism evidence="1 2">
    <name type="scientific">Chitinophaga oryziterrae</name>
    <dbReference type="NCBI Taxonomy" id="1031224"/>
    <lineage>
        <taxon>Bacteria</taxon>
        <taxon>Pseudomonadati</taxon>
        <taxon>Bacteroidota</taxon>
        <taxon>Chitinophagia</taxon>
        <taxon>Chitinophagales</taxon>
        <taxon>Chitinophagaceae</taxon>
        <taxon>Chitinophaga</taxon>
    </lineage>
</organism>
<reference evidence="1 2" key="1">
    <citation type="submission" date="2019-12" db="EMBL/GenBank/DDBJ databases">
        <title>The draft genomic sequence of strain Chitinophaga oryziterrae JCM 16595.</title>
        <authorList>
            <person name="Zhang X."/>
        </authorList>
    </citation>
    <scope>NUCLEOTIDE SEQUENCE [LARGE SCALE GENOMIC DNA]</scope>
    <source>
        <strain evidence="1 2">JCM 16595</strain>
    </source>
</reference>
<dbReference type="RefSeq" id="WP_157299364.1">
    <property type="nucleotide sequence ID" value="NZ_BAAAZB010000010.1"/>
</dbReference>
<dbReference type="AlphaFoldDB" id="A0A6N8J930"/>
<name>A0A6N8J930_9BACT</name>
<keyword evidence="2" id="KW-1185">Reference proteome</keyword>
<dbReference type="OrthoDB" id="679395at2"/>
<comment type="caution">
    <text evidence="1">The sequence shown here is derived from an EMBL/GenBank/DDBJ whole genome shotgun (WGS) entry which is preliminary data.</text>
</comment>
<dbReference type="Proteomes" id="UP000468388">
    <property type="component" value="Unassembled WGS sequence"/>
</dbReference>
<evidence type="ECO:0000313" key="2">
    <source>
        <dbReference type="Proteomes" id="UP000468388"/>
    </source>
</evidence>
<sequence>MESTEIISSSFFHFTHLNEQELKHPELAINKFCELFPLAEVRQTLGLWLNETLAAQDTYYDNAENRSNLMLVYNQLLYLLDANYLLNKQLQEPAISQEFTIS</sequence>
<dbReference type="EMBL" id="WRXO01000002">
    <property type="protein sequence ID" value="MVT40729.1"/>
    <property type="molecule type" value="Genomic_DNA"/>
</dbReference>
<accession>A0A6N8J930</accession>
<protein>
    <submittedName>
        <fullName evidence="1">Uncharacterized protein</fullName>
    </submittedName>
</protein>
<evidence type="ECO:0000313" key="1">
    <source>
        <dbReference type="EMBL" id="MVT40729.1"/>
    </source>
</evidence>